<keyword evidence="3" id="KW-1185">Reference proteome</keyword>
<dbReference type="Pfam" id="PF04149">
    <property type="entry name" value="DUF397"/>
    <property type="match status" value="1"/>
</dbReference>
<feature type="domain" description="DUF397" evidence="1">
    <location>
        <begin position="5"/>
        <end position="30"/>
    </location>
</feature>
<dbReference type="AlphaFoldDB" id="A0AAE4CR60"/>
<dbReference type="EMBL" id="JAVDYC010000001">
    <property type="protein sequence ID" value="MDR7322481.1"/>
    <property type="molecule type" value="Genomic_DNA"/>
</dbReference>
<gene>
    <name evidence="2" type="ORF">J2S44_002731</name>
</gene>
<evidence type="ECO:0000259" key="1">
    <source>
        <dbReference type="Pfam" id="PF04149"/>
    </source>
</evidence>
<evidence type="ECO:0000313" key="2">
    <source>
        <dbReference type="EMBL" id="MDR7322481.1"/>
    </source>
</evidence>
<organism evidence="2 3">
    <name type="scientific">Catenuloplanes niger</name>
    <dbReference type="NCBI Taxonomy" id="587534"/>
    <lineage>
        <taxon>Bacteria</taxon>
        <taxon>Bacillati</taxon>
        <taxon>Actinomycetota</taxon>
        <taxon>Actinomycetes</taxon>
        <taxon>Micromonosporales</taxon>
        <taxon>Micromonosporaceae</taxon>
        <taxon>Catenuloplanes</taxon>
    </lineage>
</organism>
<dbReference type="Proteomes" id="UP001183629">
    <property type="component" value="Unassembled WGS sequence"/>
</dbReference>
<reference evidence="2 3" key="1">
    <citation type="submission" date="2023-07" db="EMBL/GenBank/DDBJ databases">
        <title>Sequencing the genomes of 1000 actinobacteria strains.</title>
        <authorList>
            <person name="Klenk H.-P."/>
        </authorList>
    </citation>
    <scope>NUCLEOTIDE SEQUENCE [LARGE SCALE GENOMIC DNA]</scope>
    <source>
        <strain evidence="2 3">DSM 44711</strain>
    </source>
</reference>
<sequence length="39" mass="4281">MPESVHVRDSKDPDGPMLTVGHDAWTHLIGVVSDGRIVR</sequence>
<name>A0AAE4CR60_9ACTN</name>
<proteinExistence type="predicted"/>
<evidence type="ECO:0000313" key="3">
    <source>
        <dbReference type="Proteomes" id="UP001183629"/>
    </source>
</evidence>
<accession>A0AAE4CR60</accession>
<protein>
    <recommendedName>
        <fullName evidence="1">DUF397 domain-containing protein</fullName>
    </recommendedName>
</protein>
<dbReference type="InterPro" id="IPR007278">
    <property type="entry name" value="DUF397"/>
</dbReference>
<comment type="caution">
    <text evidence="2">The sequence shown here is derived from an EMBL/GenBank/DDBJ whole genome shotgun (WGS) entry which is preliminary data.</text>
</comment>